<feature type="transmembrane region" description="Helical" evidence="1">
    <location>
        <begin position="51"/>
        <end position="68"/>
    </location>
</feature>
<dbReference type="Proteomes" id="UP000663855">
    <property type="component" value="Unassembled WGS sequence"/>
</dbReference>
<feature type="transmembrane region" description="Helical" evidence="1">
    <location>
        <begin position="171"/>
        <end position="200"/>
    </location>
</feature>
<dbReference type="EMBL" id="CAJNOV010004526">
    <property type="protein sequence ID" value="CAF1178797.1"/>
    <property type="molecule type" value="Genomic_DNA"/>
</dbReference>
<accession>A0A814UZX6</accession>
<evidence type="ECO:0000313" key="2">
    <source>
        <dbReference type="EMBL" id="CAF1178797.1"/>
    </source>
</evidence>
<evidence type="ECO:0000313" key="3">
    <source>
        <dbReference type="Proteomes" id="UP000663855"/>
    </source>
</evidence>
<keyword evidence="1" id="KW-0812">Transmembrane</keyword>
<name>A0A814UZX6_9BILA</name>
<feature type="transmembrane region" description="Helical" evidence="1">
    <location>
        <begin position="126"/>
        <end position="150"/>
    </location>
</feature>
<keyword evidence="1" id="KW-0472">Membrane</keyword>
<protein>
    <submittedName>
        <fullName evidence="2">Uncharacterized protein</fullName>
    </submittedName>
</protein>
<gene>
    <name evidence="2" type="ORF">CJN711_LOCUS10903</name>
</gene>
<feature type="transmembrane region" description="Helical" evidence="1">
    <location>
        <begin position="97"/>
        <end position="120"/>
    </location>
</feature>
<sequence length="209" mass="24137">MVYSGLKLIFNKRFLFSIILHVLHGFIFEKSKLYYPYTFDRNILLMKTDLYKFYLSTCFIFLSLPFLLSKLSPKKYFTARTTIENRYQSRNSTDIQIGGHLLAISMILTGFCPSYLPVYLAINPLLFLYCIAASYTAYMFYHSFGTLLFNRINLSPINNDTNNYSTFSDHIYLINAFMGSVSSEVISLTIGAAWILLYLIKLLGLSNLK</sequence>
<dbReference type="AlphaFoldDB" id="A0A814UZX6"/>
<reference evidence="2" key="1">
    <citation type="submission" date="2021-02" db="EMBL/GenBank/DDBJ databases">
        <authorList>
            <person name="Nowell W R."/>
        </authorList>
    </citation>
    <scope>NUCLEOTIDE SEQUENCE</scope>
</reference>
<proteinExistence type="predicted"/>
<feature type="transmembrane region" description="Helical" evidence="1">
    <location>
        <begin position="14"/>
        <end position="31"/>
    </location>
</feature>
<comment type="caution">
    <text evidence="2">The sequence shown here is derived from an EMBL/GenBank/DDBJ whole genome shotgun (WGS) entry which is preliminary data.</text>
</comment>
<keyword evidence="1" id="KW-1133">Transmembrane helix</keyword>
<organism evidence="2 3">
    <name type="scientific">Rotaria magnacalcarata</name>
    <dbReference type="NCBI Taxonomy" id="392030"/>
    <lineage>
        <taxon>Eukaryota</taxon>
        <taxon>Metazoa</taxon>
        <taxon>Spiralia</taxon>
        <taxon>Gnathifera</taxon>
        <taxon>Rotifera</taxon>
        <taxon>Eurotatoria</taxon>
        <taxon>Bdelloidea</taxon>
        <taxon>Philodinida</taxon>
        <taxon>Philodinidae</taxon>
        <taxon>Rotaria</taxon>
    </lineage>
</organism>
<evidence type="ECO:0000256" key="1">
    <source>
        <dbReference type="SAM" id="Phobius"/>
    </source>
</evidence>